<gene>
    <name evidence="1" type="ORF">B5E75_10530</name>
</gene>
<evidence type="ECO:0000313" key="2">
    <source>
        <dbReference type="Proteomes" id="UP000195305"/>
    </source>
</evidence>
<dbReference type="AlphaFoldDB" id="A0A1Y4STU1"/>
<keyword evidence="2" id="KW-1185">Reference proteome</keyword>
<reference evidence="1 2" key="1">
    <citation type="journal article" date="2018" name="BMC Genomics">
        <title>Whole genome sequencing and function prediction of 133 gut anaerobes isolated from chicken caecum in pure cultures.</title>
        <authorList>
            <person name="Medvecky M."/>
            <person name="Cejkova D."/>
            <person name="Polansky O."/>
            <person name="Karasova D."/>
            <person name="Kubasova T."/>
            <person name="Cizek A."/>
            <person name="Rychlik I."/>
        </authorList>
    </citation>
    <scope>NUCLEOTIDE SEQUENCE [LARGE SCALE GENOMIC DNA]</scope>
    <source>
        <strain evidence="1 2">An13</strain>
    </source>
</reference>
<sequence>MTDDNIIKAQKYLNNMYNHRSEWVKLAEYGLTIYIQVQPFTDNAHDLHRNVSLKSTNILSDLWVVVNWLLQVYLDKLIKSNGLAVGALFSYIERIFDGVTNTFVDAKKDWHKTTCSLDKFNTNH</sequence>
<dbReference type="OrthoDB" id="9812962at2"/>
<comment type="caution">
    <text evidence="1">The sequence shown here is derived from an EMBL/GenBank/DDBJ whole genome shotgun (WGS) entry which is preliminary data.</text>
</comment>
<name>A0A1Y4STU1_9FIRM</name>
<accession>A0A1Y4STU1</accession>
<dbReference type="EMBL" id="NFLJ01000032">
    <property type="protein sequence ID" value="OUQ33335.1"/>
    <property type="molecule type" value="Genomic_DNA"/>
</dbReference>
<evidence type="ECO:0000313" key="1">
    <source>
        <dbReference type="EMBL" id="OUQ33335.1"/>
    </source>
</evidence>
<dbReference type="Proteomes" id="UP000195305">
    <property type="component" value="Unassembled WGS sequence"/>
</dbReference>
<dbReference type="RefSeq" id="WP_087359026.1">
    <property type="nucleotide sequence ID" value="NZ_NFLJ01000032.1"/>
</dbReference>
<proteinExistence type="predicted"/>
<protein>
    <submittedName>
        <fullName evidence="1">Uncharacterized protein</fullName>
    </submittedName>
</protein>
<organism evidence="1 2">
    <name type="scientific">Massilimicrobiota timonensis</name>
    <dbReference type="NCBI Taxonomy" id="1776392"/>
    <lineage>
        <taxon>Bacteria</taxon>
        <taxon>Bacillati</taxon>
        <taxon>Bacillota</taxon>
        <taxon>Erysipelotrichia</taxon>
        <taxon>Erysipelotrichales</taxon>
        <taxon>Erysipelotrichaceae</taxon>
        <taxon>Massilimicrobiota</taxon>
    </lineage>
</organism>